<evidence type="ECO:0000256" key="2">
    <source>
        <dbReference type="ARBA" id="ARBA00006772"/>
    </source>
</evidence>
<evidence type="ECO:0000313" key="12">
    <source>
        <dbReference type="Proteomes" id="UP000569329"/>
    </source>
</evidence>
<name>A0A839DXK4_9PSEU</name>
<keyword evidence="7 10" id="KW-0472">Membrane</keyword>
<dbReference type="Pfam" id="PF00939">
    <property type="entry name" value="Na_sulph_symp"/>
    <property type="match status" value="1"/>
</dbReference>
<keyword evidence="12" id="KW-1185">Reference proteome</keyword>
<feature type="transmembrane region" description="Helical" evidence="10">
    <location>
        <begin position="74"/>
        <end position="106"/>
    </location>
</feature>
<proteinExistence type="inferred from homology"/>
<feature type="transmembrane region" description="Helical" evidence="10">
    <location>
        <begin position="351"/>
        <end position="368"/>
    </location>
</feature>
<comment type="similarity">
    <text evidence="2">Belongs to the SLC13A/DASS transporter (TC 2.A.47) family. NADC subfamily.</text>
</comment>
<feature type="transmembrane region" description="Helical" evidence="10">
    <location>
        <begin position="511"/>
        <end position="534"/>
    </location>
</feature>
<dbReference type="NCBIfam" id="TIGR00785">
    <property type="entry name" value="dass"/>
    <property type="match status" value="1"/>
</dbReference>
<dbReference type="Proteomes" id="UP000569329">
    <property type="component" value="Unassembled WGS sequence"/>
</dbReference>
<keyword evidence="4" id="KW-0813">Transport</keyword>
<feature type="transmembrane region" description="Helical" evidence="10">
    <location>
        <begin position="471"/>
        <end position="490"/>
    </location>
</feature>
<evidence type="ECO:0000256" key="10">
    <source>
        <dbReference type="SAM" id="Phobius"/>
    </source>
</evidence>
<keyword evidence="6 10" id="KW-1133">Transmembrane helix</keyword>
<comment type="subcellular location">
    <subcellularLocation>
        <location evidence="1">Membrane</location>
        <topology evidence="1">Multi-pass membrane protein</topology>
    </subcellularLocation>
</comment>
<evidence type="ECO:0000256" key="5">
    <source>
        <dbReference type="ARBA" id="ARBA00022692"/>
    </source>
</evidence>
<dbReference type="InterPro" id="IPR031312">
    <property type="entry name" value="Na/sul_symport_CS"/>
</dbReference>
<feature type="transmembrane region" description="Helical" evidence="10">
    <location>
        <begin position="213"/>
        <end position="235"/>
    </location>
</feature>
<evidence type="ECO:0000256" key="1">
    <source>
        <dbReference type="ARBA" id="ARBA00004141"/>
    </source>
</evidence>
<feature type="transmembrane region" description="Helical" evidence="10">
    <location>
        <begin position="389"/>
        <end position="406"/>
    </location>
</feature>
<dbReference type="AlphaFoldDB" id="A0A839DXK4"/>
<evidence type="ECO:0000256" key="7">
    <source>
        <dbReference type="ARBA" id="ARBA00023136"/>
    </source>
</evidence>
<dbReference type="EMBL" id="JACGWZ010000001">
    <property type="protein sequence ID" value="MBA8823951.1"/>
    <property type="molecule type" value="Genomic_DNA"/>
</dbReference>
<dbReference type="PANTHER" id="PTHR10283">
    <property type="entry name" value="SOLUTE CARRIER FAMILY 13 MEMBER"/>
    <property type="match status" value="1"/>
</dbReference>
<dbReference type="InterPro" id="IPR001898">
    <property type="entry name" value="SLC13A/DASS"/>
</dbReference>
<feature type="transmembrane region" description="Helical" evidence="10">
    <location>
        <begin position="448"/>
        <end position="465"/>
    </location>
</feature>
<evidence type="ECO:0000256" key="6">
    <source>
        <dbReference type="ARBA" id="ARBA00022989"/>
    </source>
</evidence>
<feature type="transmembrane region" description="Helical" evidence="10">
    <location>
        <begin position="318"/>
        <end position="339"/>
    </location>
</feature>
<reference evidence="11 12" key="1">
    <citation type="submission" date="2020-07" db="EMBL/GenBank/DDBJ databases">
        <title>Sequencing the genomes of 1000 actinobacteria strains.</title>
        <authorList>
            <person name="Klenk H.-P."/>
        </authorList>
    </citation>
    <scope>NUCLEOTIDE SEQUENCE [LARGE SCALE GENOMIC DNA]</scope>
    <source>
        <strain evidence="11 12">DSM 45975</strain>
    </source>
</reference>
<organism evidence="11 12">
    <name type="scientific">Halosaccharopolyspora lacisalsi</name>
    <dbReference type="NCBI Taxonomy" id="1000566"/>
    <lineage>
        <taxon>Bacteria</taxon>
        <taxon>Bacillati</taxon>
        <taxon>Actinomycetota</taxon>
        <taxon>Actinomycetes</taxon>
        <taxon>Pseudonocardiales</taxon>
        <taxon>Pseudonocardiaceae</taxon>
        <taxon>Halosaccharopolyspora</taxon>
    </lineage>
</organism>
<evidence type="ECO:0000256" key="9">
    <source>
        <dbReference type="SAM" id="MobiDB-lite"/>
    </source>
</evidence>
<keyword evidence="5 10" id="KW-0812">Transmembrane</keyword>
<feature type="transmembrane region" description="Helical" evidence="10">
    <location>
        <begin position="263"/>
        <end position="285"/>
    </location>
</feature>
<dbReference type="PANTHER" id="PTHR10283:SF82">
    <property type="entry name" value="SOLUTE CARRIER FAMILY 13 MEMBER 2"/>
    <property type="match status" value="1"/>
</dbReference>
<feature type="region of interest" description="Disordered" evidence="9">
    <location>
        <begin position="1"/>
        <end position="21"/>
    </location>
</feature>
<gene>
    <name evidence="11" type="ORF">FHX42_001280</name>
</gene>
<dbReference type="GO" id="GO:0015141">
    <property type="term" value="F:succinate transmembrane transporter activity"/>
    <property type="evidence" value="ECO:0007669"/>
    <property type="project" value="UniProtKB-ARBA"/>
</dbReference>
<evidence type="ECO:0000313" key="11">
    <source>
        <dbReference type="EMBL" id="MBA8823951.1"/>
    </source>
</evidence>
<evidence type="ECO:0000256" key="8">
    <source>
        <dbReference type="ARBA" id="ARBA00031174"/>
    </source>
</evidence>
<dbReference type="PROSITE" id="PS01271">
    <property type="entry name" value="NA_SULFATE"/>
    <property type="match status" value="1"/>
</dbReference>
<sequence length="537" mass="55949">MSTRDDDSAEGPPTSSDTTVLSGATYRGLSEQVLSPAEERFERVRRTTGLFLAPLTTIVMLLVPLGMNPSQHRLAAVLLGVVVLWLCESVPIPVAGLLGVAAIVLLGVAPPDEVMAPFGSSTLFTFIGAFILSQAMLRHGLAHRFAFRILSLPGVGRTSTRVLVAFGAVTALLSAFVSSTATVAMLLPTALGLLSVISKLLPATSSDKKIDPLRLRLGTALMLMLSYSAVIGGLLTPIGTPPNLIGREYIEEATGRTITFLDWMLMAAPVVGVMFVVMCGVLLLLNRPEIKKLSGVESYVAAERTRLGGLSRAEKNTLIAFGLTVTLWILPSIVALIAGEDSAALDTVKQHLDEGIVAVLGASLLFVLPTNWPKREFTLTWSEAVKIDWGTILLFGSGMIFGTQLADTGLAQTVATSSAGALGLSSIVGLSLFAIVLAVTISETTSNTASAAVVVPIVLPLAAAADVNPMIPAMCATFAASFGFVLPVSTPPNAIVYGSGAVPITKMMRSGISLDFAGMALVALLLPVMIGLVLTGG</sequence>
<accession>A0A839DXK4</accession>
<dbReference type="GO" id="GO:0005886">
    <property type="term" value="C:plasma membrane"/>
    <property type="evidence" value="ECO:0007669"/>
    <property type="project" value="TreeGrafter"/>
</dbReference>
<feature type="transmembrane region" description="Helical" evidence="10">
    <location>
        <begin position="49"/>
        <end position="67"/>
    </location>
</feature>
<evidence type="ECO:0000256" key="4">
    <source>
        <dbReference type="ARBA" id="ARBA00022448"/>
    </source>
</evidence>
<dbReference type="RefSeq" id="WP_182543149.1">
    <property type="nucleotide sequence ID" value="NZ_JACGWZ010000001.1"/>
</dbReference>
<protein>
    <recommendedName>
        <fullName evidence="3">Sodium-dependent dicarboxylate transporter SdcS</fullName>
    </recommendedName>
    <alternativeName>
        <fullName evidence="8">Na(+)/dicarboxylate symporter</fullName>
    </alternativeName>
</protein>
<feature type="transmembrane region" description="Helical" evidence="10">
    <location>
        <begin position="118"/>
        <end position="137"/>
    </location>
</feature>
<feature type="transmembrane region" description="Helical" evidence="10">
    <location>
        <begin position="183"/>
        <end position="201"/>
    </location>
</feature>
<comment type="caution">
    <text evidence="11">The sequence shown here is derived from an EMBL/GenBank/DDBJ whole genome shotgun (WGS) entry which is preliminary data.</text>
</comment>
<evidence type="ECO:0000256" key="3">
    <source>
        <dbReference type="ARBA" id="ARBA00020150"/>
    </source>
</evidence>
<feature type="transmembrane region" description="Helical" evidence="10">
    <location>
        <begin position="418"/>
        <end position="441"/>
    </location>
</feature>